<keyword evidence="2" id="KW-0813">Transport</keyword>
<evidence type="ECO:0000256" key="1">
    <source>
        <dbReference type="ARBA" id="ARBA00004651"/>
    </source>
</evidence>
<name>A0A366DWR8_9BACI</name>
<feature type="transmembrane region" description="Helical" evidence="10">
    <location>
        <begin position="190"/>
        <end position="212"/>
    </location>
</feature>
<organism evidence="11 12">
    <name type="scientific">Paraliobacillus ryukyuensis</name>
    <dbReference type="NCBI Taxonomy" id="200904"/>
    <lineage>
        <taxon>Bacteria</taxon>
        <taxon>Bacillati</taxon>
        <taxon>Bacillota</taxon>
        <taxon>Bacilli</taxon>
        <taxon>Bacillales</taxon>
        <taxon>Bacillaceae</taxon>
        <taxon>Paraliobacillus</taxon>
    </lineage>
</organism>
<evidence type="ECO:0000256" key="4">
    <source>
        <dbReference type="ARBA" id="ARBA00022538"/>
    </source>
</evidence>
<keyword evidence="4" id="KW-0633">Potassium transport</keyword>
<dbReference type="NCBIfam" id="TIGR00933">
    <property type="entry name" value="2a38"/>
    <property type="match status" value="1"/>
</dbReference>
<feature type="transmembrane region" description="Helical" evidence="10">
    <location>
        <begin position="294"/>
        <end position="327"/>
    </location>
</feature>
<keyword evidence="8" id="KW-0406">Ion transport</keyword>
<dbReference type="InterPro" id="IPR003445">
    <property type="entry name" value="Cat_transpt"/>
</dbReference>
<feature type="transmembrane region" description="Helical" evidence="10">
    <location>
        <begin position="348"/>
        <end position="368"/>
    </location>
</feature>
<evidence type="ECO:0000256" key="9">
    <source>
        <dbReference type="ARBA" id="ARBA00023136"/>
    </source>
</evidence>
<sequence length="442" mass="48230">MNKIKNILLTISPPQILAFSFLAIIIIGTLLLKLPISTTASLSWLDALFTAASATTVTGLIVVDTATEFTRIGQTFIMIMIQLGGIGLMTFALFTLLVIGRKITLKQRLFLSDSLNQTHPGGIIRLVKLMMIFIFVVEASAFFVLAIVWVPTYGWSDGLFHSIFHTISAFNNAGFSTWTNNLMDHVTDPIVNIVITFLFIIGGLGFTVIADLKSHRRWQTLSLHTKLTLVGALILNVVSIFVIFFIEYNNPNTIGTLSEGNKLLTSYFQAVAPRTAGFNTIDIGSMEDASLLYIIMLMFIGGGTGSTASGVKLTTIIVVILATYAFLTSKAEPVIFRRSIPIEIITRSLSIISLGIIVVFSFTFLLTITEEAPFLSILFETVSAFGTVGLSTGITGSLSTIGRLLIILLMFIGRLGPLTMAFLLARPHKTHIRYPKGNIFTG</sequence>
<gene>
    <name evidence="11" type="ORF">DES48_11021</name>
</gene>
<dbReference type="RefSeq" id="WP_113869724.1">
    <property type="nucleotide sequence ID" value="NZ_BAABQN010000009.1"/>
</dbReference>
<keyword evidence="3" id="KW-1003">Cell membrane</keyword>
<feature type="transmembrane region" description="Helical" evidence="10">
    <location>
        <begin position="224"/>
        <end position="246"/>
    </location>
</feature>
<keyword evidence="9 10" id="KW-0472">Membrane</keyword>
<keyword evidence="5 10" id="KW-0812">Transmembrane</keyword>
<proteinExistence type="predicted"/>
<evidence type="ECO:0000256" key="3">
    <source>
        <dbReference type="ARBA" id="ARBA00022475"/>
    </source>
</evidence>
<feature type="transmembrane region" description="Helical" evidence="10">
    <location>
        <begin position="404"/>
        <end position="425"/>
    </location>
</feature>
<accession>A0A366DWR8</accession>
<protein>
    <submittedName>
        <fullName evidence="11">Trk system potassium uptake protein TrkH</fullName>
    </submittedName>
</protein>
<feature type="transmembrane region" description="Helical" evidence="10">
    <location>
        <begin position="44"/>
        <end position="63"/>
    </location>
</feature>
<feature type="transmembrane region" description="Helical" evidence="10">
    <location>
        <begin position="129"/>
        <end position="150"/>
    </location>
</feature>
<dbReference type="PANTHER" id="PTHR32024">
    <property type="entry name" value="TRK SYSTEM POTASSIUM UPTAKE PROTEIN TRKG-RELATED"/>
    <property type="match status" value="1"/>
</dbReference>
<dbReference type="PANTHER" id="PTHR32024:SF1">
    <property type="entry name" value="KTR SYSTEM POTASSIUM UPTAKE PROTEIN B"/>
    <property type="match status" value="1"/>
</dbReference>
<comment type="subcellular location">
    <subcellularLocation>
        <location evidence="1">Cell membrane</location>
        <topology evidence="1">Multi-pass membrane protein</topology>
    </subcellularLocation>
</comment>
<dbReference type="EMBL" id="QNRI01000010">
    <property type="protein sequence ID" value="RBO94536.1"/>
    <property type="molecule type" value="Genomic_DNA"/>
</dbReference>
<dbReference type="GO" id="GO:0005886">
    <property type="term" value="C:plasma membrane"/>
    <property type="evidence" value="ECO:0007669"/>
    <property type="project" value="UniProtKB-SubCell"/>
</dbReference>
<dbReference type="Pfam" id="PF02386">
    <property type="entry name" value="TrkH"/>
    <property type="match status" value="1"/>
</dbReference>
<dbReference type="Proteomes" id="UP000252254">
    <property type="component" value="Unassembled WGS sequence"/>
</dbReference>
<dbReference type="OrthoDB" id="9810952at2"/>
<evidence type="ECO:0000256" key="6">
    <source>
        <dbReference type="ARBA" id="ARBA00022958"/>
    </source>
</evidence>
<keyword evidence="6" id="KW-0630">Potassium</keyword>
<dbReference type="InterPro" id="IPR004772">
    <property type="entry name" value="TrkH"/>
</dbReference>
<feature type="transmembrane region" description="Helical" evidence="10">
    <location>
        <begin position="374"/>
        <end position="392"/>
    </location>
</feature>
<evidence type="ECO:0000256" key="7">
    <source>
        <dbReference type="ARBA" id="ARBA00022989"/>
    </source>
</evidence>
<feature type="transmembrane region" description="Helical" evidence="10">
    <location>
        <begin position="12"/>
        <end position="32"/>
    </location>
</feature>
<reference evidence="11 12" key="1">
    <citation type="submission" date="2018-06" db="EMBL/GenBank/DDBJ databases">
        <title>Genomic Encyclopedia of Type Strains, Phase IV (KMG-IV): sequencing the most valuable type-strain genomes for metagenomic binning, comparative biology and taxonomic classification.</title>
        <authorList>
            <person name="Goeker M."/>
        </authorList>
    </citation>
    <scope>NUCLEOTIDE SEQUENCE [LARGE SCALE GENOMIC DNA]</scope>
    <source>
        <strain evidence="11 12">DSM 15140</strain>
    </source>
</reference>
<evidence type="ECO:0000256" key="2">
    <source>
        <dbReference type="ARBA" id="ARBA00022448"/>
    </source>
</evidence>
<dbReference type="GO" id="GO:0015379">
    <property type="term" value="F:potassium:chloride symporter activity"/>
    <property type="evidence" value="ECO:0007669"/>
    <property type="project" value="InterPro"/>
</dbReference>
<evidence type="ECO:0000256" key="8">
    <source>
        <dbReference type="ARBA" id="ARBA00023065"/>
    </source>
</evidence>
<evidence type="ECO:0000256" key="10">
    <source>
        <dbReference type="SAM" id="Phobius"/>
    </source>
</evidence>
<keyword evidence="7 10" id="KW-1133">Transmembrane helix</keyword>
<dbReference type="STRING" id="200904.GCA_900168775_01399"/>
<dbReference type="AlphaFoldDB" id="A0A366DWR8"/>
<evidence type="ECO:0000256" key="5">
    <source>
        <dbReference type="ARBA" id="ARBA00022692"/>
    </source>
</evidence>
<comment type="caution">
    <text evidence="11">The sequence shown here is derived from an EMBL/GenBank/DDBJ whole genome shotgun (WGS) entry which is preliminary data.</text>
</comment>
<feature type="transmembrane region" description="Helical" evidence="10">
    <location>
        <begin position="75"/>
        <end position="99"/>
    </location>
</feature>
<evidence type="ECO:0000313" key="11">
    <source>
        <dbReference type="EMBL" id="RBO94536.1"/>
    </source>
</evidence>
<evidence type="ECO:0000313" key="12">
    <source>
        <dbReference type="Proteomes" id="UP000252254"/>
    </source>
</evidence>
<keyword evidence="12" id="KW-1185">Reference proteome</keyword>